<dbReference type="RefSeq" id="WP_329504538.1">
    <property type="nucleotide sequence ID" value="NZ_BAAAYZ010000077.1"/>
</dbReference>
<proteinExistence type="predicted"/>
<dbReference type="Proteomes" id="UP001333996">
    <property type="component" value="Unassembled WGS sequence"/>
</dbReference>
<feature type="region of interest" description="Disordered" evidence="1">
    <location>
        <begin position="32"/>
        <end position="58"/>
    </location>
</feature>
<feature type="compositionally biased region" description="Basic and acidic residues" evidence="1">
    <location>
        <begin position="39"/>
        <end position="58"/>
    </location>
</feature>
<organism evidence="2 3">
    <name type="scientific">Streptomyces chiangmaiensis</name>
    <dbReference type="NCBI Taxonomy" id="766497"/>
    <lineage>
        <taxon>Bacteria</taxon>
        <taxon>Bacillati</taxon>
        <taxon>Actinomycetota</taxon>
        <taxon>Actinomycetes</taxon>
        <taxon>Kitasatosporales</taxon>
        <taxon>Streptomycetaceae</taxon>
        <taxon>Streptomyces</taxon>
    </lineage>
</organism>
<name>A0ABU7F9V1_9ACTN</name>
<sequence>MAVQHMVIAAAVTVFFAAGAAVAYRRRTGRDTCCPPAEGHAERIRRGHPADKEDLYHH</sequence>
<keyword evidence="3" id="KW-1185">Reference proteome</keyword>
<comment type="caution">
    <text evidence="2">The sequence shown here is derived from an EMBL/GenBank/DDBJ whole genome shotgun (WGS) entry which is preliminary data.</text>
</comment>
<evidence type="ECO:0008006" key="4">
    <source>
        <dbReference type="Google" id="ProtNLM"/>
    </source>
</evidence>
<reference evidence="2" key="1">
    <citation type="submission" date="2024-01" db="EMBL/GenBank/DDBJ databases">
        <title>First draft genome sequence data of TA4-1, the type strain of Gram-positive actinobacterium Streptomyces chiangmaiensis.</title>
        <authorList>
            <person name="Yasawong M."/>
            <person name="Nantapong N."/>
        </authorList>
    </citation>
    <scope>NUCLEOTIDE SEQUENCE</scope>
    <source>
        <strain evidence="2">TA4-1</strain>
    </source>
</reference>
<evidence type="ECO:0000313" key="3">
    <source>
        <dbReference type="Proteomes" id="UP001333996"/>
    </source>
</evidence>
<accession>A0ABU7F9V1</accession>
<dbReference type="EMBL" id="JAYWVC010000003">
    <property type="protein sequence ID" value="MED7820741.1"/>
    <property type="molecule type" value="Genomic_DNA"/>
</dbReference>
<evidence type="ECO:0000313" key="2">
    <source>
        <dbReference type="EMBL" id="MED7820741.1"/>
    </source>
</evidence>
<evidence type="ECO:0000256" key="1">
    <source>
        <dbReference type="SAM" id="MobiDB-lite"/>
    </source>
</evidence>
<protein>
    <recommendedName>
        <fullName evidence="4">FeoB-associated Cys-rich membrane protein</fullName>
    </recommendedName>
</protein>
<gene>
    <name evidence="2" type="ORF">VXC91_01730</name>
</gene>